<evidence type="ECO:0000256" key="5">
    <source>
        <dbReference type="SAM" id="MobiDB-lite"/>
    </source>
</evidence>
<comment type="similarity">
    <text evidence="1 4">Belongs to the SMG8 family.</text>
</comment>
<dbReference type="EnsemblMetazoa" id="XM_028276599.2">
    <property type="protein sequence ID" value="XP_028132400.1"/>
    <property type="gene ID" value="LOC114327882"/>
</dbReference>
<evidence type="ECO:0000256" key="1">
    <source>
        <dbReference type="ARBA" id="ARBA00006443"/>
    </source>
</evidence>
<dbReference type="OrthoDB" id="63589at2759"/>
<dbReference type="Pfam" id="PF10220">
    <property type="entry name" value="Smg8_Smg9"/>
    <property type="match status" value="1"/>
</dbReference>
<dbReference type="Proteomes" id="UP001652700">
    <property type="component" value="Unplaced"/>
</dbReference>
<dbReference type="InParanoid" id="A0A6P7FGP0"/>
<protein>
    <recommendedName>
        <fullName evidence="3 4">Nonsense-mediated mRNA decay factor SMG8</fullName>
    </recommendedName>
</protein>
<dbReference type="GO" id="GO:0000184">
    <property type="term" value="P:nuclear-transcribed mRNA catabolic process, nonsense-mediated decay"/>
    <property type="evidence" value="ECO:0007669"/>
    <property type="project" value="UniProtKB-UniRule"/>
</dbReference>
<dbReference type="FunCoup" id="A0A6P7FGP0">
    <property type="interactions" value="2678"/>
</dbReference>
<evidence type="ECO:0000256" key="4">
    <source>
        <dbReference type="RuleBase" id="RU367133"/>
    </source>
</evidence>
<keyword evidence="2 4" id="KW-0866">Nonsense-mediated mRNA decay</keyword>
<accession>A0A6P7FGP0</accession>
<dbReference type="KEGG" id="dvv:114327882"/>
<evidence type="ECO:0000313" key="8">
    <source>
        <dbReference type="RefSeq" id="XP_028132400.1"/>
    </source>
</evidence>
<evidence type="ECO:0000313" key="6">
    <source>
        <dbReference type="EnsemblMetazoa" id="XP_028132400.1"/>
    </source>
</evidence>
<dbReference type="GeneID" id="114327882"/>
<name>A0A6P7FGP0_DIAVI</name>
<evidence type="ECO:0000256" key="3">
    <source>
        <dbReference type="ARBA" id="ARBA00029509"/>
    </source>
</evidence>
<feature type="region of interest" description="Disordered" evidence="5">
    <location>
        <begin position="498"/>
        <end position="531"/>
    </location>
</feature>
<evidence type="ECO:0000256" key="2">
    <source>
        <dbReference type="ARBA" id="ARBA00023161"/>
    </source>
</evidence>
<proteinExistence type="inferred from homology"/>
<feature type="compositionally biased region" description="Low complexity" evidence="5">
    <location>
        <begin position="500"/>
        <end position="515"/>
    </location>
</feature>
<comment type="function">
    <text evidence="4">Involved in nonsense-mediated decay (NMD) of mRNAs containing premature stop codons.</text>
</comment>
<dbReference type="PANTHER" id="PTHR13091:SF0">
    <property type="entry name" value="NONSENSE-MEDIATED MRNA DECAY FACTOR SMG8"/>
    <property type="match status" value="1"/>
</dbReference>
<keyword evidence="7" id="KW-1185">Reference proteome</keyword>
<sequence>MRNTFRIPNFDQLFDVSGISCDKIVVVSIIGKSPYNLSGLKVKSIGRVIAQKENTDDQECVIDGSYDEENQIVYLHMSSPLDADLFVNDYSAIQKKCETDRKCDDFLAVYDEIKSSFARYLLLIFHISHIVILSHPTCTVDTNYIQYFKAIDSLSQKLSDKISELLKGIDTLGHEWVAAGRFCTPRLIFYFERCPTNITNVKKLEHNLEDKIYFVLKKTRIISSSGCSAFAIPMNDEFVYIEEAESYKDELGHMVRGLLLDCQPGGAMQLEVPYSSQPGGEKNFKKFLLVHIQQARTKGFDDTVSSGRHQHSQAAHFELPILKQWIEATKVLYKLLSKPKLLNSLCTDTRFSEQRCLKVLPLALARYLEGVPSHYAKVDHEARLAIALTLFRAQARGPAFERYASQLEKDCRAHWENGRQQCEVASLTGNPCKLPKHSSDREHMSGFIYKAVCDCGRKVGAREDPYNVKQANYTFYHQISKECQCSKLEKIQFPQQTKTAKASISESEESSSASSDRTEKDQEKENSSLVETAPAMLTLSTTPGLLPIYSSWSLVCLGASSLYSHNLGLSESHQPGFLSSTNYLLPWDVLVFSKSKQIWPHVNKYTTRGRRGRSTGSLPQFTVKVFIGVEYECSSGHRFMLSSPERMLKAMPGSIVKETGHKIAESDMPLYFPCACRSGKLAQLMRLHVVTPKAPVHCTLDPKVQPGPGAPIFTPTTEGPTKLTQSAYWIMRFPYVYISDKEHYNVNGAARLLQGVFGVTEMEQ</sequence>
<dbReference type="AlphaFoldDB" id="A0A6P7FGP0"/>
<organism evidence="8">
    <name type="scientific">Diabrotica virgifera virgifera</name>
    <name type="common">western corn rootworm</name>
    <dbReference type="NCBI Taxonomy" id="50390"/>
    <lineage>
        <taxon>Eukaryota</taxon>
        <taxon>Metazoa</taxon>
        <taxon>Ecdysozoa</taxon>
        <taxon>Arthropoda</taxon>
        <taxon>Hexapoda</taxon>
        <taxon>Insecta</taxon>
        <taxon>Pterygota</taxon>
        <taxon>Neoptera</taxon>
        <taxon>Endopterygota</taxon>
        <taxon>Coleoptera</taxon>
        <taxon>Polyphaga</taxon>
        <taxon>Cucujiformia</taxon>
        <taxon>Chrysomeloidea</taxon>
        <taxon>Chrysomelidae</taxon>
        <taxon>Galerucinae</taxon>
        <taxon>Diabroticina</taxon>
        <taxon>Diabroticites</taxon>
        <taxon>Diabrotica</taxon>
    </lineage>
</organism>
<dbReference type="RefSeq" id="XP_028132400.1">
    <property type="nucleotide sequence ID" value="XM_028276599.1"/>
</dbReference>
<reference evidence="8" key="1">
    <citation type="submission" date="2025-04" db="UniProtKB">
        <authorList>
            <consortium name="RefSeq"/>
        </authorList>
    </citation>
    <scope>IDENTIFICATION</scope>
    <source>
        <tissue evidence="8">Whole insect</tissue>
    </source>
</reference>
<dbReference type="PANTHER" id="PTHR13091">
    <property type="entry name" value="AMPLIFIED IN BREAST CANCER 2-RELATED"/>
    <property type="match status" value="1"/>
</dbReference>
<reference evidence="6" key="2">
    <citation type="submission" date="2025-05" db="UniProtKB">
        <authorList>
            <consortium name="EnsemblMetazoa"/>
        </authorList>
    </citation>
    <scope>IDENTIFICATION</scope>
</reference>
<feature type="compositionally biased region" description="Basic and acidic residues" evidence="5">
    <location>
        <begin position="516"/>
        <end position="526"/>
    </location>
</feature>
<evidence type="ECO:0000313" key="7">
    <source>
        <dbReference type="Proteomes" id="UP001652700"/>
    </source>
</evidence>
<dbReference type="InterPro" id="IPR019354">
    <property type="entry name" value="SMG8-like"/>
</dbReference>
<gene>
    <name evidence="8" type="primary">LOC114327882</name>
</gene>